<evidence type="ECO:0000313" key="9">
    <source>
        <dbReference type="Proteomes" id="UP000290900"/>
    </source>
</evidence>
<evidence type="ECO:0000259" key="5">
    <source>
        <dbReference type="Pfam" id="PF26254"/>
    </source>
</evidence>
<keyword evidence="9" id="KW-1185">Reference proteome</keyword>
<reference evidence="8 9" key="1">
    <citation type="submission" date="2018-12" db="EMBL/GenBank/DDBJ databases">
        <authorList>
            <person name="Tiukova I."/>
            <person name="Dainat J."/>
        </authorList>
    </citation>
    <scope>NUCLEOTIDE SEQUENCE [LARGE SCALE GENOMIC DNA]</scope>
</reference>
<dbReference type="InterPro" id="IPR058563">
    <property type="entry name" value="Trs120_TRAPPC9_N"/>
</dbReference>
<feature type="domain" description="Trs120/TRAPPC9 fourth Ig-like" evidence="7">
    <location>
        <begin position="1092"/>
        <end position="1188"/>
    </location>
</feature>
<dbReference type="Pfam" id="PF26251">
    <property type="entry name" value="TPR_TRAPPC9-Trs120"/>
    <property type="match status" value="1"/>
</dbReference>
<evidence type="ECO:0000256" key="1">
    <source>
        <dbReference type="ARBA" id="ARBA00004555"/>
    </source>
</evidence>
<evidence type="ECO:0000259" key="3">
    <source>
        <dbReference type="Pfam" id="PF08626"/>
    </source>
</evidence>
<feature type="domain" description="Trs120/TRAPPC9 first Ig-like" evidence="5">
    <location>
        <begin position="594"/>
        <end position="708"/>
    </location>
</feature>
<dbReference type="PANTHER" id="PTHR21512:SF5">
    <property type="entry name" value="TRAFFICKING PROTEIN PARTICLE COMPLEX SUBUNIT 9"/>
    <property type="match status" value="1"/>
</dbReference>
<dbReference type="STRING" id="13370.A0A448YNK3"/>
<feature type="domain" description="Trs120/TRAPPC9 third Ig-like" evidence="6">
    <location>
        <begin position="881"/>
        <end position="1074"/>
    </location>
</feature>
<dbReference type="AlphaFoldDB" id="A0A448YNK3"/>
<dbReference type="InterPro" id="IPR058564">
    <property type="entry name" value="TPR_TRAPPC9_Trs120"/>
</dbReference>
<dbReference type="Pfam" id="PF26254">
    <property type="entry name" value="Ig_TRAPPC9-Trs120_1st"/>
    <property type="match status" value="1"/>
</dbReference>
<evidence type="ECO:0000259" key="7">
    <source>
        <dbReference type="Pfam" id="PF26283"/>
    </source>
</evidence>
<accession>A0A448YNK3</accession>
<dbReference type="Proteomes" id="UP000290900">
    <property type="component" value="Unassembled WGS sequence"/>
</dbReference>
<dbReference type="InterPro" id="IPR058565">
    <property type="entry name" value="Ig_TRAPPC9_Trs120_1st"/>
</dbReference>
<protein>
    <submittedName>
        <fullName evidence="8">DEKNAAC103457</fullName>
    </submittedName>
</protein>
<organism evidence="8 9">
    <name type="scientific">Brettanomyces naardenensis</name>
    <name type="common">Yeast</name>
    <dbReference type="NCBI Taxonomy" id="13370"/>
    <lineage>
        <taxon>Eukaryota</taxon>
        <taxon>Fungi</taxon>
        <taxon>Dikarya</taxon>
        <taxon>Ascomycota</taxon>
        <taxon>Saccharomycotina</taxon>
        <taxon>Pichiomycetes</taxon>
        <taxon>Pichiales</taxon>
        <taxon>Pichiaceae</taxon>
        <taxon>Brettanomyces</taxon>
    </lineage>
</organism>
<dbReference type="EMBL" id="CAACVR010000023">
    <property type="protein sequence ID" value="VEU22500.1"/>
    <property type="molecule type" value="Genomic_DNA"/>
</dbReference>
<sequence length="1205" mass="137101">MNEYSFASPASVRALTVPVGELKRSQFQEFLGVLTKVKEVRLMDLTPNPGLFNPQAYPSGRLIYNFGPNNIDTDTLFLHDFEPFRKTLIVVGLMQWTDKLDDIKFNDLTDDLKKRYPNAVSHFLIVFESGDSSTTDVDRVYLVKKDASDMLTALCDLSSRFLTEFATYSSSYQHVTLRSPGSITGNNSTLKPSRSLMEKQRRRISGSFEMSIEKANKFKASGRRLKLYADFYLLSGNLKNAMSNFCEAIFYLKSANDYLWLASALDGLSVSIFLLAFVDAPFQLPGFVSSLLDNVRESSVLSSFTPPASPRPSLQLPASISSSIQSATSVQLSPLPFSSISELLHKTCMKAFEYYRLSILNGDDYVPQIVFYESNMRYMQLFAAICVERELNRSVINYSVYGVPLTNSQISEDNDFDHDQFSQLFSGIFGDGFREVPAAHKCSIYNFMISVCHMLRLKRKKSLLIGGFIDLLLSSNLQSYRVRYVDSNIGELLDSHCEVYGIGTTHGPSISDRPNTLQKRTLLQVSAFSEAVGYFEGVVKYGSILLSDFHTLLADSEQQRIYKEVRDAMSKCEVQIQYWDQQLLQDIEFHNDPQDYLVQNELADAYITVRNPFAFEVEIADLLVSTEDDFSLTTQVNSRRQNLISVQHNVPILLRAKSTVSIPVFLIPNSYGKLRMNGVTATVCGCERQTFVSLQEEDVAFPKCKSTSAQTSLSALKEVREPKPKIWEVSVVYEQPLLKLMEIKLSNKWILMLEGECKKFVITLKNYSHIEINNMVSTFVDSTIEPLNQLLNNKSLPPNEVYEIEYYLTKKKPFKILNKMDMQKIKGKSDFNLEMEIWGKRGVKQAQLILEYSHKRQNSDTYPDFTRSITIPVNVTVYPSVELVGCDIIPLSSLTKVSSNNRGDCWVYLERMVLKGYRMSDFCLLALDFLNSWTEEMEVRVQSLLSGSTSPDFQEQNGPILTLPDDAFDTKLGLRSKKSVRVLIPIQRMNFTDEHLNGRIPSLRNKQFIYDSKTPIAEQTFIKHAFWYRDELLKRVRACWKIPGDVENSVYAGRSGTIDLRSIRFSSKMVNILKIEKIGIILSLLDTNGEMTEREDVKLNTFYTLRVKLVNRSDVGVFGMLRHIPVCKSPGTPLEKKILFNGVLQSTIGRELKAGESRNFDLGIVFLEKGEYEWGALLDEMDESTGKLAIKEQYLQREQLKLKVC</sequence>
<dbReference type="GO" id="GO:0005802">
    <property type="term" value="C:trans-Golgi network"/>
    <property type="evidence" value="ECO:0007669"/>
    <property type="project" value="TreeGrafter"/>
</dbReference>
<proteinExistence type="predicted"/>
<dbReference type="PANTHER" id="PTHR21512">
    <property type="entry name" value="TRAFFICKING PROTEIN PARTICLE COMPLEX SUBUNIT 9"/>
    <property type="match status" value="1"/>
</dbReference>
<dbReference type="Pfam" id="PF26282">
    <property type="entry name" value="Ig_TRAPPC9-Trs120_3rd"/>
    <property type="match status" value="1"/>
</dbReference>
<gene>
    <name evidence="8" type="ORF">BRENAR_LOCUS3231</name>
</gene>
<dbReference type="InterPro" id="IPR013935">
    <property type="entry name" value="Trs120_TRAPPC9"/>
</dbReference>
<evidence type="ECO:0000259" key="6">
    <source>
        <dbReference type="Pfam" id="PF26282"/>
    </source>
</evidence>
<dbReference type="Pfam" id="PF26283">
    <property type="entry name" value="Ig_TRAPPC9-Trs120_4th"/>
    <property type="match status" value="1"/>
</dbReference>
<keyword evidence="2" id="KW-0333">Golgi apparatus</keyword>
<dbReference type="OrthoDB" id="27962at2759"/>
<evidence type="ECO:0000259" key="4">
    <source>
        <dbReference type="Pfam" id="PF26251"/>
    </source>
</evidence>
<comment type="subcellular location">
    <subcellularLocation>
        <location evidence="1">Golgi apparatus</location>
    </subcellularLocation>
</comment>
<name>A0A448YNK3_BRENA</name>
<feature type="domain" description="Trs120/TRAPPC9 TPR region" evidence="4">
    <location>
        <begin position="341"/>
        <end position="570"/>
    </location>
</feature>
<dbReference type="InParanoid" id="A0A448YNK3"/>
<feature type="domain" description="Trs120/TRAPPC9 N-terminal" evidence="3">
    <location>
        <begin position="4"/>
        <end position="210"/>
    </location>
</feature>
<dbReference type="FunCoup" id="A0A448YNK3">
    <property type="interactions" value="34"/>
</dbReference>
<evidence type="ECO:0000313" key="8">
    <source>
        <dbReference type="EMBL" id="VEU22500.1"/>
    </source>
</evidence>
<dbReference type="Pfam" id="PF26280">
    <property type="entry name" value="Ig_TRAPPC9-Trs120_2nd"/>
    <property type="match status" value="1"/>
</dbReference>
<evidence type="ECO:0000256" key="2">
    <source>
        <dbReference type="ARBA" id="ARBA00023034"/>
    </source>
</evidence>
<dbReference type="InterPro" id="IPR058568">
    <property type="entry name" value="Ig_TRAPPC9_Trs120_4th"/>
</dbReference>
<dbReference type="InterPro" id="IPR058567">
    <property type="entry name" value="Ig_TRAPPC9_Trs120_3rd"/>
</dbReference>
<dbReference type="Pfam" id="PF08626">
    <property type="entry name" value="TRAPPC9-Trs120"/>
    <property type="match status" value="1"/>
</dbReference>